<comment type="caution">
    <text evidence="3">The sequence shown here is derived from an EMBL/GenBank/DDBJ whole genome shotgun (WGS) entry which is preliminary data.</text>
</comment>
<dbReference type="Proteomes" id="UP001233673">
    <property type="component" value="Unassembled WGS sequence"/>
</dbReference>
<keyword evidence="4" id="KW-1185">Reference proteome</keyword>
<feature type="transmembrane region" description="Helical" evidence="2">
    <location>
        <begin position="151"/>
        <end position="169"/>
    </location>
</feature>
<evidence type="ECO:0000313" key="3">
    <source>
        <dbReference type="EMBL" id="MDP5182079.1"/>
    </source>
</evidence>
<feature type="compositionally biased region" description="Acidic residues" evidence="1">
    <location>
        <begin position="1"/>
        <end position="10"/>
    </location>
</feature>
<keyword evidence="2" id="KW-0812">Transmembrane</keyword>
<name>A0ABT9IA84_9ACTN</name>
<accession>A0ABT9IA84</accession>
<reference evidence="4" key="1">
    <citation type="submission" date="2023-05" db="EMBL/GenBank/DDBJ databases">
        <title>Draft genome of Pseudofrankia sp. BMG5.37.</title>
        <authorList>
            <person name="Gtari M."/>
            <person name="Ghodhbane F."/>
            <person name="Sbissi I."/>
        </authorList>
    </citation>
    <scope>NUCLEOTIDE SEQUENCE [LARGE SCALE GENOMIC DNA]</scope>
    <source>
        <strain evidence="4">BMG 814</strain>
    </source>
</reference>
<proteinExistence type="predicted"/>
<evidence type="ECO:0000256" key="2">
    <source>
        <dbReference type="SAM" id="Phobius"/>
    </source>
</evidence>
<organism evidence="3 4">
    <name type="scientific">Blastococcus carthaginiensis</name>
    <dbReference type="NCBI Taxonomy" id="3050034"/>
    <lineage>
        <taxon>Bacteria</taxon>
        <taxon>Bacillati</taxon>
        <taxon>Actinomycetota</taxon>
        <taxon>Actinomycetes</taxon>
        <taxon>Geodermatophilales</taxon>
        <taxon>Geodermatophilaceae</taxon>
        <taxon>Blastococcus</taxon>
    </lineage>
</organism>
<feature type="transmembrane region" description="Helical" evidence="2">
    <location>
        <begin position="175"/>
        <end position="194"/>
    </location>
</feature>
<evidence type="ECO:0000313" key="4">
    <source>
        <dbReference type="Proteomes" id="UP001233673"/>
    </source>
</evidence>
<feature type="compositionally biased region" description="Basic and acidic residues" evidence="1">
    <location>
        <begin position="18"/>
        <end position="32"/>
    </location>
</feature>
<dbReference type="EMBL" id="JASNFN010000004">
    <property type="protein sequence ID" value="MDP5182079.1"/>
    <property type="molecule type" value="Genomic_DNA"/>
</dbReference>
<gene>
    <name evidence="3" type="ORF">QOZ88_05470</name>
</gene>
<sequence>MSGPLGDDDRDAWARAQAELDRLPPEPPEQRGRCRMVQRRQRVLAVVLLTAAAAMLLFVVVADGAVTGPGEVPRWQRATGLAVLVAGFGAPLLAMGIGGAGHDHARHRPVEWLTGAPRRALLRAARTGSPLEEQQLPLARLAVRTHLAAQGIRSVQVAALPLALTGSAVTHPEPVAFGLVVVILVASVAALTHLRRDARRFQRFLDEHPDLTSGSR</sequence>
<keyword evidence="2" id="KW-1133">Transmembrane helix</keyword>
<dbReference type="RefSeq" id="WP_305998785.1">
    <property type="nucleotide sequence ID" value="NZ_JASNFN010000004.1"/>
</dbReference>
<feature type="region of interest" description="Disordered" evidence="1">
    <location>
        <begin position="1"/>
        <end position="34"/>
    </location>
</feature>
<evidence type="ECO:0000256" key="1">
    <source>
        <dbReference type="SAM" id="MobiDB-lite"/>
    </source>
</evidence>
<keyword evidence="2" id="KW-0472">Membrane</keyword>
<feature type="transmembrane region" description="Helical" evidence="2">
    <location>
        <begin position="43"/>
        <end position="66"/>
    </location>
</feature>
<feature type="transmembrane region" description="Helical" evidence="2">
    <location>
        <begin position="78"/>
        <end position="98"/>
    </location>
</feature>
<protein>
    <submittedName>
        <fullName evidence="3">Uncharacterized protein</fullName>
    </submittedName>
</protein>